<evidence type="ECO:0000313" key="2">
    <source>
        <dbReference type="Proteomes" id="UP001055072"/>
    </source>
</evidence>
<keyword evidence="2" id="KW-1185">Reference proteome</keyword>
<sequence>METNHEPEHHHFMSIPGELGGFIVPQKVYTPPSSNFTYSPEETITFGDTGVHLAAASTNEFLQGDFERTGMTDGIEIAPLIGNSDKVTVKILWPGCQSYDTTISVREMFQGIRRNITKAKLAHRVAKAINKFLNPENRTRSESWEEADRTGWNPDDIPLGRLILFELRHVSSGSYQPVLLLIHEPTPNALENYPVDNTPVNDINQLE</sequence>
<comment type="caution">
    <text evidence="1">The sequence shown here is derived from an EMBL/GenBank/DDBJ whole genome shotgun (WGS) entry which is preliminary data.</text>
</comment>
<gene>
    <name evidence="1" type="ORF">BDY19DRAFT_593272</name>
</gene>
<proteinExistence type="predicted"/>
<name>A0ACB8UD95_9APHY</name>
<dbReference type="EMBL" id="MU274904">
    <property type="protein sequence ID" value="KAI0092312.1"/>
    <property type="molecule type" value="Genomic_DNA"/>
</dbReference>
<reference evidence="1" key="1">
    <citation type="journal article" date="2021" name="Environ. Microbiol.">
        <title>Gene family expansions and transcriptome signatures uncover fungal adaptations to wood decay.</title>
        <authorList>
            <person name="Hage H."/>
            <person name="Miyauchi S."/>
            <person name="Viragh M."/>
            <person name="Drula E."/>
            <person name="Min B."/>
            <person name="Chaduli D."/>
            <person name="Navarro D."/>
            <person name="Favel A."/>
            <person name="Norest M."/>
            <person name="Lesage-Meessen L."/>
            <person name="Balint B."/>
            <person name="Merenyi Z."/>
            <person name="de Eugenio L."/>
            <person name="Morin E."/>
            <person name="Martinez A.T."/>
            <person name="Baldrian P."/>
            <person name="Stursova M."/>
            <person name="Martinez M.J."/>
            <person name="Novotny C."/>
            <person name="Magnuson J.K."/>
            <person name="Spatafora J.W."/>
            <person name="Maurice S."/>
            <person name="Pangilinan J."/>
            <person name="Andreopoulos W."/>
            <person name="LaButti K."/>
            <person name="Hundley H."/>
            <person name="Na H."/>
            <person name="Kuo A."/>
            <person name="Barry K."/>
            <person name="Lipzen A."/>
            <person name="Henrissat B."/>
            <person name="Riley R."/>
            <person name="Ahrendt S."/>
            <person name="Nagy L.G."/>
            <person name="Grigoriev I.V."/>
            <person name="Martin F."/>
            <person name="Rosso M.N."/>
        </authorList>
    </citation>
    <scope>NUCLEOTIDE SEQUENCE</scope>
    <source>
        <strain evidence="1">CBS 384.51</strain>
    </source>
</reference>
<evidence type="ECO:0000313" key="1">
    <source>
        <dbReference type="EMBL" id="KAI0092312.1"/>
    </source>
</evidence>
<accession>A0ACB8UD95</accession>
<dbReference type="Proteomes" id="UP001055072">
    <property type="component" value="Unassembled WGS sequence"/>
</dbReference>
<organism evidence="1 2">
    <name type="scientific">Irpex rosettiformis</name>
    <dbReference type="NCBI Taxonomy" id="378272"/>
    <lineage>
        <taxon>Eukaryota</taxon>
        <taxon>Fungi</taxon>
        <taxon>Dikarya</taxon>
        <taxon>Basidiomycota</taxon>
        <taxon>Agaricomycotina</taxon>
        <taxon>Agaricomycetes</taxon>
        <taxon>Polyporales</taxon>
        <taxon>Irpicaceae</taxon>
        <taxon>Irpex</taxon>
    </lineage>
</organism>
<protein>
    <submittedName>
        <fullName evidence="1">Uncharacterized protein</fullName>
    </submittedName>
</protein>